<keyword evidence="5" id="KW-1185">Reference proteome</keyword>
<dbReference type="InterPro" id="IPR058625">
    <property type="entry name" value="MdtA-like_BSH"/>
</dbReference>
<organism evidence="4 5">
    <name type="scientific">Sinorhizobium chiapasense</name>
    <dbReference type="NCBI Taxonomy" id="501572"/>
    <lineage>
        <taxon>Bacteria</taxon>
        <taxon>Pseudomonadati</taxon>
        <taxon>Pseudomonadota</taxon>
        <taxon>Alphaproteobacteria</taxon>
        <taxon>Hyphomicrobiales</taxon>
        <taxon>Rhizobiaceae</taxon>
        <taxon>Sinorhizobium/Ensifer group</taxon>
        <taxon>Sinorhizobium</taxon>
    </lineage>
</organism>
<name>A0ABZ2B9V0_9HYPH</name>
<dbReference type="Gene3D" id="1.10.287.470">
    <property type="entry name" value="Helix hairpin bin"/>
    <property type="match status" value="1"/>
</dbReference>
<dbReference type="InterPro" id="IPR058792">
    <property type="entry name" value="Beta-barrel_RND_2"/>
</dbReference>
<dbReference type="Proteomes" id="UP001432360">
    <property type="component" value="Chromosome"/>
</dbReference>
<evidence type="ECO:0000259" key="3">
    <source>
        <dbReference type="Pfam" id="PF25954"/>
    </source>
</evidence>
<protein>
    <submittedName>
        <fullName evidence="4">Efflux RND transporter periplasmic adaptor subunit</fullName>
    </submittedName>
</protein>
<gene>
    <name evidence="4" type="ORF">RB548_01875</name>
</gene>
<dbReference type="SUPFAM" id="SSF111369">
    <property type="entry name" value="HlyD-like secretion proteins"/>
    <property type="match status" value="2"/>
</dbReference>
<evidence type="ECO:0000256" key="1">
    <source>
        <dbReference type="SAM" id="MobiDB-lite"/>
    </source>
</evidence>
<proteinExistence type="predicted"/>
<dbReference type="Gene3D" id="2.40.50.100">
    <property type="match status" value="2"/>
</dbReference>
<dbReference type="EMBL" id="CP133148">
    <property type="protein sequence ID" value="WVT04188.1"/>
    <property type="molecule type" value="Genomic_DNA"/>
</dbReference>
<feature type="domain" description="Multidrug resistance protein MdtA-like barrel-sandwich hybrid" evidence="2">
    <location>
        <begin position="117"/>
        <end position="302"/>
    </location>
</feature>
<dbReference type="Pfam" id="PF25917">
    <property type="entry name" value="BSH_RND"/>
    <property type="match status" value="1"/>
</dbReference>
<reference evidence="4" key="1">
    <citation type="submission" date="2023-08" db="EMBL/GenBank/DDBJ databases">
        <title>Complete genome sequence of Sinorhizobium chiapanecum ITTG S70 isolated from Acaciella angustissima nodules in Chiapas-Mexico.</title>
        <authorList>
            <person name="Rincon-Rosales R."/>
            <person name="Rogel M.A."/>
            <person name="Rincon-Medina C.I."/>
            <person name="Guerrero G."/>
            <person name="Manzano-Gomez L.A."/>
            <person name="Lopez-Lopez A."/>
            <person name="Rincon Molina F.A."/>
            <person name="Martinez-Romero E."/>
        </authorList>
    </citation>
    <scope>NUCLEOTIDE SEQUENCE</scope>
    <source>
        <strain evidence="4">ITTG S70</strain>
    </source>
</reference>
<feature type="region of interest" description="Disordered" evidence="1">
    <location>
        <begin position="1"/>
        <end position="56"/>
    </location>
</feature>
<evidence type="ECO:0000259" key="2">
    <source>
        <dbReference type="Pfam" id="PF25917"/>
    </source>
</evidence>
<evidence type="ECO:0000313" key="4">
    <source>
        <dbReference type="EMBL" id="WVT04188.1"/>
    </source>
</evidence>
<dbReference type="PANTHER" id="PTHR30438">
    <property type="entry name" value="36 KDA ANTIGEN-RELATED"/>
    <property type="match status" value="1"/>
</dbReference>
<dbReference type="Gene3D" id="2.40.30.170">
    <property type="match status" value="1"/>
</dbReference>
<dbReference type="PANTHER" id="PTHR30438:SF1">
    <property type="entry name" value="36 KDA ANTIGEN"/>
    <property type="match status" value="1"/>
</dbReference>
<sequence>MKEPSQSSPIGAPYPTNLNNAPDGAGTTEASAGSIAAAMDRSGGISNPSAEAEPTRPAIVERVEPSPIPASPAATGKAPIAATIVAISTAVIVGLSLWYLVQPQPLLVQGEADATRIDIAARVDGRVGERPISRGDNVNAGHLLVAIDNPELRMKLREAEAARLVAVADLKRIEVGTRAEVIAERKAAVAASAANMTLAQQTYDRTVQLTKSEHASMQNLDEATASLDVAKRSLEQAKLALDEAVAGYTAEERGVAKAAVAKAEAVIVTLKAQVAELTVSAPVSAQVYQVAAEPGEYVSPGVPLLSLIDLSDVWLRFDLREDLLNGLKVGDRFTARIPALGDAPIEVEVRTIATRGEYAGWRATRATGDFDLRTFEVRAYPVEKVSALRPGMSAYTDWRAR</sequence>
<dbReference type="RefSeq" id="WP_331373371.1">
    <property type="nucleotide sequence ID" value="NZ_CP133148.1"/>
</dbReference>
<accession>A0ABZ2B9V0</accession>
<feature type="domain" description="CusB-like beta-barrel" evidence="3">
    <location>
        <begin position="313"/>
        <end position="399"/>
    </location>
</feature>
<dbReference type="Pfam" id="PF25954">
    <property type="entry name" value="Beta-barrel_RND_2"/>
    <property type="match status" value="1"/>
</dbReference>
<evidence type="ECO:0000313" key="5">
    <source>
        <dbReference type="Proteomes" id="UP001432360"/>
    </source>
</evidence>